<reference evidence="2" key="1">
    <citation type="submission" date="2023-10" db="EMBL/GenBank/DDBJ databases">
        <title>Genome assembly of Pristionchus species.</title>
        <authorList>
            <person name="Yoshida K."/>
            <person name="Sommer R.J."/>
        </authorList>
    </citation>
    <scope>NUCLEOTIDE SEQUENCE</scope>
    <source>
        <strain evidence="2">RS0144</strain>
    </source>
</reference>
<evidence type="ECO:0000259" key="1">
    <source>
        <dbReference type="SMART" id="SM00034"/>
    </source>
</evidence>
<protein>
    <recommendedName>
        <fullName evidence="1">C-type lectin domain-containing protein</fullName>
    </recommendedName>
</protein>
<dbReference type="SUPFAM" id="SSF56436">
    <property type="entry name" value="C-type lectin-like"/>
    <property type="match status" value="2"/>
</dbReference>
<dbReference type="Gene3D" id="3.10.100.10">
    <property type="entry name" value="Mannose-Binding Protein A, subunit A"/>
    <property type="match status" value="1"/>
</dbReference>
<proteinExistence type="predicted"/>
<accession>A0AAV5TYZ0</accession>
<feature type="non-terminal residue" evidence="2">
    <location>
        <position position="1"/>
    </location>
</feature>
<dbReference type="InterPro" id="IPR016187">
    <property type="entry name" value="CTDL_fold"/>
</dbReference>
<gene>
    <name evidence="2" type="ORF">PENTCL1PPCAC_21492</name>
</gene>
<feature type="non-terminal residue" evidence="2">
    <location>
        <position position="322"/>
    </location>
</feature>
<dbReference type="InterPro" id="IPR001304">
    <property type="entry name" value="C-type_lectin-like"/>
</dbReference>
<evidence type="ECO:0000313" key="3">
    <source>
        <dbReference type="Proteomes" id="UP001432027"/>
    </source>
</evidence>
<evidence type="ECO:0000313" key="2">
    <source>
        <dbReference type="EMBL" id="GMS99317.1"/>
    </source>
</evidence>
<organism evidence="2 3">
    <name type="scientific">Pristionchus entomophagus</name>
    <dbReference type="NCBI Taxonomy" id="358040"/>
    <lineage>
        <taxon>Eukaryota</taxon>
        <taxon>Metazoa</taxon>
        <taxon>Ecdysozoa</taxon>
        <taxon>Nematoda</taxon>
        <taxon>Chromadorea</taxon>
        <taxon>Rhabditida</taxon>
        <taxon>Rhabditina</taxon>
        <taxon>Diplogasteromorpha</taxon>
        <taxon>Diplogasteroidea</taxon>
        <taxon>Neodiplogasteridae</taxon>
        <taxon>Pristionchus</taxon>
    </lineage>
</organism>
<sequence length="322" mass="36893">ESSMFVFSDDLICPNGYTKLILEDEQWCFVMNRPLDATGEIRFEESKMLCEQRTGETLPILPSLGMVNALDAFRHASHAGPLWIGIECNLETNVLKMELRSSNNFIFSKVHFVSASPCSNDTVYVQTDVFKLWRGYPNATALTSYVCARRALLAIPPLPDLPASPNCLYGMFLLNDWCYAFDESPRGDVDYEVNSKERYAKHQQSLHHYCELEYGGFQPSISSEQDTQDLMYLRRYKLGIDSEDLWLGLVCGNKNKWEWTNGETWNGYTKFVGNENPNFCNFDLIDMGHLFDASGNWIDGREKKAKYVACSRRPEEYISTTT</sequence>
<feature type="domain" description="C-type lectin" evidence="1">
    <location>
        <begin position="167"/>
        <end position="311"/>
    </location>
</feature>
<name>A0AAV5TYZ0_9BILA</name>
<feature type="domain" description="C-type lectin" evidence="1">
    <location>
        <begin position="13"/>
        <end position="148"/>
    </location>
</feature>
<dbReference type="EMBL" id="BTSX01000005">
    <property type="protein sequence ID" value="GMS99317.1"/>
    <property type="molecule type" value="Genomic_DNA"/>
</dbReference>
<dbReference type="InterPro" id="IPR016186">
    <property type="entry name" value="C-type_lectin-like/link_sf"/>
</dbReference>
<dbReference type="Proteomes" id="UP001432027">
    <property type="component" value="Unassembled WGS sequence"/>
</dbReference>
<dbReference type="AlphaFoldDB" id="A0AAV5TYZ0"/>
<dbReference type="SMART" id="SM00034">
    <property type="entry name" value="CLECT"/>
    <property type="match status" value="2"/>
</dbReference>
<comment type="caution">
    <text evidence="2">The sequence shown here is derived from an EMBL/GenBank/DDBJ whole genome shotgun (WGS) entry which is preliminary data.</text>
</comment>
<keyword evidence="3" id="KW-1185">Reference proteome</keyword>